<sequence length="77" mass="8702">MAEGVPRGPSWEMATYYRDLLIRQDRFIGDSMSGRNPSTTSSVESIERQAGMQCIALHAFRRHRSSEAKLDGGRTDR</sequence>
<keyword evidence="2" id="KW-1185">Reference proteome</keyword>
<dbReference type="Proteomes" id="UP001346149">
    <property type="component" value="Unassembled WGS sequence"/>
</dbReference>
<evidence type="ECO:0000313" key="1">
    <source>
        <dbReference type="EMBL" id="KAK4779312.1"/>
    </source>
</evidence>
<gene>
    <name evidence="1" type="ORF">SAY86_006840</name>
</gene>
<organism evidence="1 2">
    <name type="scientific">Trapa natans</name>
    <name type="common">Water chestnut</name>
    <dbReference type="NCBI Taxonomy" id="22666"/>
    <lineage>
        <taxon>Eukaryota</taxon>
        <taxon>Viridiplantae</taxon>
        <taxon>Streptophyta</taxon>
        <taxon>Embryophyta</taxon>
        <taxon>Tracheophyta</taxon>
        <taxon>Spermatophyta</taxon>
        <taxon>Magnoliopsida</taxon>
        <taxon>eudicotyledons</taxon>
        <taxon>Gunneridae</taxon>
        <taxon>Pentapetalae</taxon>
        <taxon>rosids</taxon>
        <taxon>malvids</taxon>
        <taxon>Myrtales</taxon>
        <taxon>Lythraceae</taxon>
        <taxon>Trapa</taxon>
    </lineage>
</organism>
<accession>A0AAN7QUL2</accession>
<proteinExistence type="predicted"/>
<evidence type="ECO:0000313" key="2">
    <source>
        <dbReference type="Proteomes" id="UP001346149"/>
    </source>
</evidence>
<dbReference type="AlphaFoldDB" id="A0AAN7QUL2"/>
<name>A0AAN7QUL2_TRANT</name>
<reference evidence="1 2" key="1">
    <citation type="journal article" date="2023" name="Hortic Res">
        <title>Pangenome of water caltrop reveals structural variations and asymmetric subgenome divergence after allopolyploidization.</title>
        <authorList>
            <person name="Zhang X."/>
            <person name="Chen Y."/>
            <person name="Wang L."/>
            <person name="Yuan Y."/>
            <person name="Fang M."/>
            <person name="Shi L."/>
            <person name="Lu R."/>
            <person name="Comes H.P."/>
            <person name="Ma Y."/>
            <person name="Chen Y."/>
            <person name="Huang G."/>
            <person name="Zhou Y."/>
            <person name="Zheng Z."/>
            <person name="Qiu Y."/>
        </authorList>
    </citation>
    <scope>NUCLEOTIDE SEQUENCE [LARGE SCALE GENOMIC DNA]</scope>
    <source>
        <strain evidence="1">F231</strain>
    </source>
</reference>
<dbReference type="EMBL" id="JAXQNO010000017">
    <property type="protein sequence ID" value="KAK4779312.1"/>
    <property type="molecule type" value="Genomic_DNA"/>
</dbReference>
<protein>
    <submittedName>
        <fullName evidence="1">Uncharacterized protein</fullName>
    </submittedName>
</protein>
<comment type="caution">
    <text evidence="1">The sequence shown here is derived from an EMBL/GenBank/DDBJ whole genome shotgun (WGS) entry which is preliminary data.</text>
</comment>